<dbReference type="Pfam" id="PF15276">
    <property type="entry name" value="PP1_bind"/>
    <property type="match status" value="1"/>
</dbReference>
<dbReference type="GO" id="GO:0007088">
    <property type="term" value="P:regulation of mitotic nuclear division"/>
    <property type="evidence" value="ECO:0007669"/>
    <property type="project" value="TreeGrafter"/>
</dbReference>
<feature type="compositionally biased region" description="Basic and acidic residues" evidence="7">
    <location>
        <begin position="524"/>
        <end position="538"/>
    </location>
</feature>
<organism evidence="9 10">
    <name type="scientific">Paramormyrops kingsleyae</name>
    <dbReference type="NCBI Taxonomy" id="1676925"/>
    <lineage>
        <taxon>Eukaryota</taxon>
        <taxon>Metazoa</taxon>
        <taxon>Chordata</taxon>
        <taxon>Craniata</taxon>
        <taxon>Vertebrata</taxon>
        <taxon>Euteleostomi</taxon>
        <taxon>Actinopterygii</taxon>
        <taxon>Neopterygii</taxon>
        <taxon>Teleostei</taxon>
        <taxon>Osteoglossocephala</taxon>
        <taxon>Osteoglossomorpha</taxon>
        <taxon>Osteoglossiformes</taxon>
        <taxon>Mormyridae</taxon>
        <taxon>Paramormyrops</taxon>
    </lineage>
</organism>
<keyword evidence="4" id="KW-0832">Ubl conjugation</keyword>
<name>A0A3B3SH59_9TELE</name>
<dbReference type="RefSeq" id="XP_023668057.1">
    <property type="nucleotide sequence ID" value="XM_023812289.2"/>
</dbReference>
<reference evidence="9" key="1">
    <citation type="submission" date="2025-08" db="UniProtKB">
        <authorList>
            <consortium name="Ensembl"/>
        </authorList>
    </citation>
    <scope>IDENTIFICATION</scope>
</reference>
<dbReference type="PANTHER" id="PTHR21603">
    <property type="entry name" value="ANTIGEN KI-67-LIKE PROTEIN"/>
    <property type="match status" value="1"/>
</dbReference>
<feature type="region of interest" description="Disordered" evidence="7">
    <location>
        <begin position="217"/>
        <end position="275"/>
    </location>
</feature>
<evidence type="ECO:0000256" key="6">
    <source>
        <dbReference type="ARBA" id="ARBA00023306"/>
    </source>
</evidence>
<keyword evidence="5" id="KW-0539">Nucleus</keyword>
<dbReference type="PANTHER" id="PTHR21603:SF16">
    <property type="entry name" value="CELL DIVISION CYCLE-ASSOCIATED PROTEIN 2"/>
    <property type="match status" value="1"/>
</dbReference>
<feature type="compositionally biased region" description="Polar residues" evidence="7">
    <location>
        <begin position="631"/>
        <end position="652"/>
    </location>
</feature>
<dbReference type="InterPro" id="IPR029334">
    <property type="entry name" value="PP1-bd"/>
</dbReference>
<dbReference type="KEGG" id="pki:111844125"/>
<evidence type="ECO:0000259" key="8">
    <source>
        <dbReference type="Pfam" id="PF15276"/>
    </source>
</evidence>
<feature type="compositionally biased region" description="Basic residues" evidence="7">
    <location>
        <begin position="830"/>
        <end position="839"/>
    </location>
</feature>
<keyword evidence="10" id="KW-1185">Reference proteome</keyword>
<proteinExistence type="predicted"/>
<feature type="region of interest" description="Disordered" evidence="7">
    <location>
        <begin position="829"/>
        <end position="849"/>
    </location>
</feature>
<dbReference type="Proteomes" id="UP000261540">
    <property type="component" value="Unplaced"/>
</dbReference>
<comment type="subcellular location">
    <subcellularLocation>
        <location evidence="1">Nucleus</location>
    </subcellularLocation>
</comment>
<keyword evidence="3" id="KW-0597">Phosphoprotein</keyword>
<dbReference type="OrthoDB" id="9947694at2759"/>
<feature type="region of interest" description="Disordered" evidence="7">
    <location>
        <begin position="1"/>
        <end position="24"/>
    </location>
</feature>
<keyword evidence="6" id="KW-0131">Cell cycle</keyword>
<keyword evidence="2" id="KW-1017">Isopeptide bond</keyword>
<feature type="compositionally biased region" description="Basic and acidic residues" evidence="7">
    <location>
        <begin position="484"/>
        <end position="499"/>
    </location>
</feature>
<dbReference type="Ensembl" id="ENSPKIT00000010867.1">
    <property type="protein sequence ID" value="ENSPKIP00000030062.1"/>
    <property type="gene ID" value="ENSPKIG00000011056.1"/>
</dbReference>
<feature type="compositionally biased region" description="Basic residues" evidence="7">
    <location>
        <begin position="792"/>
        <end position="803"/>
    </location>
</feature>
<dbReference type="AlphaFoldDB" id="A0A3B3SH59"/>
<dbReference type="GO" id="GO:0005634">
    <property type="term" value="C:nucleus"/>
    <property type="evidence" value="ECO:0007669"/>
    <property type="project" value="UniProtKB-SubCell"/>
</dbReference>
<feature type="compositionally biased region" description="Basic residues" evidence="7">
    <location>
        <begin position="695"/>
        <end position="714"/>
    </location>
</feature>
<evidence type="ECO:0000256" key="5">
    <source>
        <dbReference type="ARBA" id="ARBA00023242"/>
    </source>
</evidence>
<reference evidence="9" key="2">
    <citation type="submission" date="2025-09" db="UniProtKB">
        <authorList>
            <consortium name="Ensembl"/>
        </authorList>
    </citation>
    <scope>IDENTIFICATION</scope>
</reference>
<evidence type="ECO:0000256" key="7">
    <source>
        <dbReference type="SAM" id="MobiDB-lite"/>
    </source>
</evidence>
<feature type="compositionally biased region" description="Basic and acidic residues" evidence="7">
    <location>
        <begin position="653"/>
        <end position="664"/>
    </location>
</feature>
<evidence type="ECO:0000256" key="3">
    <source>
        <dbReference type="ARBA" id="ARBA00022553"/>
    </source>
</evidence>
<evidence type="ECO:0000313" key="9">
    <source>
        <dbReference type="Ensembl" id="ENSPKIP00000030062.1"/>
    </source>
</evidence>
<dbReference type="GO" id="GO:0005694">
    <property type="term" value="C:chromosome"/>
    <property type="evidence" value="ECO:0007669"/>
    <property type="project" value="TreeGrafter"/>
</dbReference>
<evidence type="ECO:0000313" key="10">
    <source>
        <dbReference type="Proteomes" id="UP000261540"/>
    </source>
</evidence>
<feature type="domain" description="PP1-binding" evidence="8">
    <location>
        <begin position="287"/>
        <end position="348"/>
    </location>
</feature>
<dbReference type="GeneTree" id="ENSGT00990000204853"/>
<evidence type="ECO:0000256" key="1">
    <source>
        <dbReference type="ARBA" id="ARBA00004123"/>
    </source>
</evidence>
<evidence type="ECO:0000256" key="2">
    <source>
        <dbReference type="ARBA" id="ARBA00022499"/>
    </source>
</evidence>
<feature type="region of interest" description="Disordered" evidence="7">
    <location>
        <begin position="569"/>
        <end position="815"/>
    </location>
</feature>
<dbReference type="CTD" id="157313"/>
<accession>A0A3B3SH59</accession>
<dbReference type="RefSeq" id="XP_023668056.1">
    <property type="nucleotide sequence ID" value="XM_023812288.2"/>
</dbReference>
<evidence type="ECO:0000256" key="4">
    <source>
        <dbReference type="ARBA" id="ARBA00022843"/>
    </source>
</evidence>
<dbReference type="STRING" id="1676925.ENSPKIP00000030062"/>
<sequence>MEDVDVLGQAMAGSPEKNPPLDFSRVTPSLFGISTESFIPSSRKKDKSRLSQLKARRRSTIGVRGSPETNSLIRYIAQQKCRTPPSLPPSPFIGHGFSSLRQKMASFQSLLEIDEVPKAELLPAVEWTEVSNESSAVTAKENMDPHGCLVLATPPSYKKPRMECVQVSPHFPMFSSLPVPGAPVQHPGPPLDAVVPDCPELEYAICESPLSCSAADPGGFDPKRLPPAEAQQARSAGPTWPDSNGLHKPDEPSAPRNGSLMFLSPPADHSTSAGEVTAAADVPLSTKKRVRFGVPLTPELFDMMLPPSTPLQRGGTPARLIASAGPQLRSLLKTPHRSPQHFPQPDFGSPSETREAPAEMQFDQAEHNRQDDECPQVSLLDVTEDSESTLSSADVAPSQIASCQPQSEMIPPVMLRDSLAGTHPESEPPSALEEPPIDTAPACSRGRKRKQTSKSLTTRERASRTAAVCASQKIKGSSRKKHWGSKEVDRSLYGKRDYASKNPTLSPISEAVLSASSSPAPQPDHSREQPSGEMERPALEVPDATPGPRGSDLTASAITAAAMWRKRFCPRTEGPSKVHSDDMAGGTLEEEGPSSGLDQQGSRGCRRRPGVGCMVAIEMEPADGTDEALSISPTHSSGPGNPLEESTQVNSNPHKEGGDADWHMLQECSEPGTDSDTVAPPQVGGSLSEISVNKMIKRSRKRKGWGGNSHRRSGRLQDSQVHMLAEEQMPAQQVPDPSLSGAREEARWEGGAVMGVPSADSSEVSQDAGRTDQGLPWQLPDFSIDDVLQHPSRGRRSVRRSLRNHANTDPSEGGLAWVLETSPDLSVNRSLRRGSKRWTRPTLPEEAGL</sequence>
<protein>
    <submittedName>
        <fullName evidence="9">Cell division cycle associated 2</fullName>
    </submittedName>
</protein>
<feature type="region of interest" description="Disordered" evidence="7">
    <location>
        <begin position="305"/>
        <end position="557"/>
    </location>
</feature>
<dbReference type="GO" id="GO:0051983">
    <property type="term" value="P:regulation of chromosome segregation"/>
    <property type="evidence" value="ECO:0007669"/>
    <property type="project" value="TreeGrafter"/>
</dbReference>
<dbReference type="GeneID" id="111844125"/>